<dbReference type="AlphaFoldDB" id="A0A2M8F8C7"/>
<sequence>MNKYSQDAKEIIMAILLLVILLCVINPGHFWMPDMISMTLSALLLVVFSVFATFVWRERATDEREQLHKLLAGHTAFLIGASVLTIGLLYQSFSHTTDPWLALALGAMVLSKLFGIIWARKKQ</sequence>
<dbReference type="EMBL" id="PFRH01000157">
    <property type="protein sequence ID" value="PJC51982.1"/>
    <property type="molecule type" value="Genomic_DNA"/>
</dbReference>
<proteinExistence type="predicted"/>
<feature type="transmembrane region" description="Helical" evidence="1">
    <location>
        <begin position="99"/>
        <end position="119"/>
    </location>
</feature>
<evidence type="ECO:0000313" key="2">
    <source>
        <dbReference type="EMBL" id="PJC51982.1"/>
    </source>
</evidence>
<reference evidence="3" key="1">
    <citation type="submission" date="2017-09" db="EMBL/GenBank/DDBJ databases">
        <title>Depth-based differentiation of microbial function through sediment-hosted aquifers and enrichment of novel symbionts in the deep terrestrial subsurface.</title>
        <authorList>
            <person name="Probst A.J."/>
            <person name="Ladd B."/>
            <person name="Jarett J.K."/>
            <person name="Geller-Mcgrath D.E."/>
            <person name="Sieber C.M.K."/>
            <person name="Emerson J.B."/>
            <person name="Anantharaman K."/>
            <person name="Thomas B.C."/>
            <person name="Malmstrom R."/>
            <person name="Stieglmeier M."/>
            <person name="Klingl A."/>
            <person name="Woyke T."/>
            <person name="Ryan C.M."/>
            <person name="Banfield J.F."/>
        </authorList>
    </citation>
    <scope>NUCLEOTIDE SEQUENCE [LARGE SCALE GENOMIC DNA]</scope>
</reference>
<feature type="transmembrane region" description="Helical" evidence="1">
    <location>
        <begin position="12"/>
        <end position="30"/>
    </location>
</feature>
<accession>A0A2M8F8C7</accession>
<keyword evidence="1" id="KW-1133">Transmembrane helix</keyword>
<organism evidence="2 3">
    <name type="scientific">Candidatus Magasanikbacteria bacterium CG_4_9_14_0_2_um_filter_42_11</name>
    <dbReference type="NCBI Taxonomy" id="1974643"/>
    <lineage>
        <taxon>Bacteria</taxon>
        <taxon>Candidatus Magasanikiibacteriota</taxon>
    </lineage>
</organism>
<feature type="transmembrane region" description="Helical" evidence="1">
    <location>
        <begin position="36"/>
        <end position="56"/>
    </location>
</feature>
<evidence type="ECO:0000313" key="3">
    <source>
        <dbReference type="Proteomes" id="UP000231456"/>
    </source>
</evidence>
<gene>
    <name evidence="2" type="ORF">CO030_05290</name>
</gene>
<keyword evidence="1" id="KW-0472">Membrane</keyword>
<comment type="caution">
    <text evidence="2">The sequence shown here is derived from an EMBL/GenBank/DDBJ whole genome shotgun (WGS) entry which is preliminary data.</text>
</comment>
<protein>
    <recommendedName>
        <fullName evidence="4">Sodium:proton antiporter</fullName>
    </recommendedName>
</protein>
<evidence type="ECO:0000256" key="1">
    <source>
        <dbReference type="SAM" id="Phobius"/>
    </source>
</evidence>
<dbReference type="Proteomes" id="UP000231456">
    <property type="component" value="Unassembled WGS sequence"/>
</dbReference>
<name>A0A2M8F8C7_9BACT</name>
<feature type="transmembrane region" description="Helical" evidence="1">
    <location>
        <begin position="76"/>
        <end position="93"/>
    </location>
</feature>
<evidence type="ECO:0008006" key="4">
    <source>
        <dbReference type="Google" id="ProtNLM"/>
    </source>
</evidence>
<keyword evidence="1" id="KW-0812">Transmembrane</keyword>